<feature type="repeat" description="ANK" evidence="4">
    <location>
        <begin position="64"/>
        <end position="96"/>
    </location>
</feature>
<gene>
    <name evidence="5" type="ORF">ACEWY4_023535</name>
</gene>
<feature type="repeat" description="ANK" evidence="4">
    <location>
        <begin position="97"/>
        <end position="129"/>
    </location>
</feature>
<dbReference type="SMART" id="SM00248">
    <property type="entry name" value="ANK"/>
    <property type="match status" value="6"/>
</dbReference>
<name>A0ABD1J3D0_9TELE</name>
<feature type="repeat" description="ANK" evidence="4">
    <location>
        <begin position="162"/>
        <end position="194"/>
    </location>
</feature>
<comment type="similarity">
    <text evidence="1">Belongs to the ankyrin SOCS box (ASB) family.</text>
</comment>
<keyword evidence="2" id="KW-0677">Repeat</keyword>
<organism evidence="5 6">
    <name type="scientific">Coilia grayii</name>
    <name type="common">Gray's grenadier anchovy</name>
    <dbReference type="NCBI Taxonomy" id="363190"/>
    <lineage>
        <taxon>Eukaryota</taxon>
        <taxon>Metazoa</taxon>
        <taxon>Chordata</taxon>
        <taxon>Craniata</taxon>
        <taxon>Vertebrata</taxon>
        <taxon>Euteleostomi</taxon>
        <taxon>Actinopterygii</taxon>
        <taxon>Neopterygii</taxon>
        <taxon>Teleostei</taxon>
        <taxon>Clupei</taxon>
        <taxon>Clupeiformes</taxon>
        <taxon>Clupeoidei</taxon>
        <taxon>Engraulidae</taxon>
        <taxon>Coilinae</taxon>
        <taxon>Coilia</taxon>
    </lineage>
</organism>
<protein>
    <submittedName>
        <fullName evidence="5">Uncharacterized protein</fullName>
    </submittedName>
</protein>
<comment type="caution">
    <text evidence="5">The sequence shown here is derived from an EMBL/GenBank/DDBJ whole genome shotgun (WGS) entry which is preliminary data.</text>
</comment>
<accession>A0ABD1J3D0</accession>
<dbReference type="SUPFAM" id="SSF48403">
    <property type="entry name" value="Ankyrin repeat"/>
    <property type="match status" value="1"/>
</dbReference>
<dbReference type="InterPro" id="IPR002110">
    <property type="entry name" value="Ankyrin_rpt"/>
</dbReference>
<proteinExistence type="inferred from homology"/>
<evidence type="ECO:0000256" key="2">
    <source>
        <dbReference type="ARBA" id="ARBA00022737"/>
    </source>
</evidence>
<evidence type="ECO:0000313" key="5">
    <source>
        <dbReference type="EMBL" id="KAL2081682.1"/>
    </source>
</evidence>
<dbReference type="Proteomes" id="UP001591681">
    <property type="component" value="Unassembled WGS sequence"/>
</dbReference>
<evidence type="ECO:0000256" key="3">
    <source>
        <dbReference type="ARBA" id="ARBA00023043"/>
    </source>
</evidence>
<sequence>MAESEGNRNSRRYQTGQMLFISNSLLADTESDWSPIHDAAYNGRLLSLTRIIEQGTSVNLVTLDQVSPLLVACLQGHTACAKTLLEHGANVNIPSVNGNTPLSEACTNGNIDCVRLLLQHGASPQGSSTSASPIHQAATKGHTECIVGLLQHGVDIDQSTDHSGSPLYTACVNQHLGTVRRLLQLGASVNCSKDGDSPLHIASQLSNPELVKTLLDHGADHKAKNKAGKQPVDMAPPNSAVVKLLTRH</sequence>
<reference evidence="5 6" key="1">
    <citation type="submission" date="2024-09" db="EMBL/GenBank/DDBJ databases">
        <title>A chromosome-level genome assembly of Gray's grenadier anchovy, Coilia grayii.</title>
        <authorList>
            <person name="Fu Z."/>
        </authorList>
    </citation>
    <scope>NUCLEOTIDE SEQUENCE [LARGE SCALE GENOMIC DNA]</scope>
    <source>
        <strain evidence="5">G4</strain>
        <tissue evidence="5">Muscle</tissue>
    </source>
</reference>
<dbReference type="EMBL" id="JBHFQA010000020">
    <property type="protein sequence ID" value="KAL2081682.1"/>
    <property type="molecule type" value="Genomic_DNA"/>
</dbReference>
<dbReference type="PROSITE" id="PS50088">
    <property type="entry name" value="ANK_REPEAT"/>
    <property type="match status" value="5"/>
</dbReference>
<dbReference type="InterPro" id="IPR051573">
    <property type="entry name" value="Ankyrin-SOCS_box_domain"/>
</dbReference>
<dbReference type="InterPro" id="IPR036770">
    <property type="entry name" value="Ankyrin_rpt-contain_sf"/>
</dbReference>
<keyword evidence="3 4" id="KW-0040">ANK repeat</keyword>
<dbReference type="Pfam" id="PF12796">
    <property type="entry name" value="Ank_2"/>
    <property type="match status" value="2"/>
</dbReference>
<feature type="repeat" description="ANK" evidence="4">
    <location>
        <begin position="129"/>
        <end position="161"/>
    </location>
</feature>
<dbReference type="Gene3D" id="1.25.40.20">
    <property type="entry name" value="Ankyrin repeat-containing domain"/>
    <property type="match status" value="1"/>
</dbReference>
<dbReference type="PANTHER" id="PTHR24136:SF17">
    <property type="entry name" value="ANKYRIN REPEAT AND SOCS BOX PROTEIN 9"/>
    <property type="match status" value="1"/>
</dbReference>
<dbReference type="AlphaFoldDB" id="A0ABD1J3D0"/>
<evidence type="ECO:0000256" key="4">
    <source>
        <dbReference type="PROSITE-ProRule" id="PRU00023"/>
    </source>
</evidence>
<evidence type="ECO:0000313" key="6">
    <source>
        <dbReference type="Proteomes" id="UP001591681"/>
    </source>
</evidence>
<dbReference type="PROSITE" id="PS50297">
    <property type="entry name" value="ANK_REP_REGION"/>
    <property type="match status" value="5"/>
</dbReference>
<keyword evidence="6" id="KW-1185">Reference proteome</keyword>
<dbReference type="PRINTS" id="PR01415">
    <property type="entry name" value="ANKYRIN"/>
</dbReference>
<evidence type="ECO:0000256" key="1">
    <source>
        <dbReference type="ARBA" id="ARBA00005949"/>
    </source>
</evidence>
<feature type="repeat" description="ANK" evidence="4">
    <location>
        <begin position="194"/>
        <end position="226"/>
    </location>
</feature>
<dbReference type="FunFam" id="1.25.40.20:FF:000016">
    <property type="entry name" value="Ankyrin repeat and SOCS box containing 5"/>
    <property type="match status" value="1"/>
</dbReference>
<dbReference type="PANTHER" id="PTHR24136">
    <property type="entry name" value="SOWAH (DROSOPHILA) HOMOLOG"/>
    <property type="match status" value="1"/>
</dbReference>